<evidence type="ECO:0000313" key="4">
    <source>
        <dbReference type="Proteomes" id="UP000663981"/>
    </source>
</evidence>
<sequence>MDLVALGNVKHNGKWFNSGDSMKKVKKEDGERLVDMGVAKIDEVSEKLKVEEEAAKKKAEEQAKKDAEAKAKADAVANSENEKK</sequence>
<feature type="region of interest" description="Disordered" evidence="1">
    <location>
        <begin position="58"/>
        <end position="84"/>
    </location>
</feature>
<evidence type="ECO:0000313" key="3">
    <source>
        <dbReference type="EMBL" id="MBO1515049.1"/>
    </source>
</evidence>
<feature type="compositionally biased region" description="Basic and acidic residues" evidence="1">
    <location>
        <begin position="58"/>
        <end position="73"/>
    </location>
</feature>
<dbReference type="Pfam" id="PF23843">
    <property type="entry name" value="DUF7210"/>
    <property type="match status" value="1"/>
</dbReference>
<protein>
    <recommendedName>
        <fullName evidence="2">DUF7210 domain-containing protein</fullName>
    </recommendedName>
</protein>
<feature type="domain" description="DUF7210" evidence="2">
    <location>
        <begin position="1"/>
        <end position="39"/>
    </location>
</feature>
<evidence type="ECO:0000256" key="1">
    <source>
        <dbReference type="SAM" id="MobiDB-lite"/>
    </source>
</evidence>
<gene>
    <name evidence="3" type="ORF">I7822_25830</name>
</gene>
<comment type="caution">
    <text evidence="3">The sequence shown here is derived from an EMBL/GenBank/DDBJ whole genome shotgun (WGS) entry which is preliminary data.</text>
</comment>
<evidence type="ECO:0000259" key="2">
    <source>
        <dbReference type="Pfam" id="PF23843"/>
    </source>
</evidence>
<dbReference type="InterPro" id="IPR055634">
    <property type="entry name" value="DUF7210"/>
</dbReference>
<keyword evidence="4" id="KW-1185">Reference proteome</keyword>
<dbReference type="EMBL" id="JAGDEL010000030">
    <property type="protein sequence ID" value="MBO1515049.1"/>
    <property type="molecule type" value="Genomic_DNA"/>
</dbReference>
<reference evidence="3 4" key="1">
    <citation type="submission" date="2021-03" db="EMBL/GenBank/DDBJ databases">
        <title>Whole genome sequence of Metabacillus bambusae BG109.</title>
        <authorList>
            <person name="Jeong J.W."/>
        </authorList>
    </citation>
    <scope>NUCLEOTIDE SEQUENCE [LARGE SCALE GENOMIC DNA]</scope>
    <source>
        <strain evidence="3 4">BG109</strain>
    </source>
</reference>
<name>A0ABS3NAN8_9BACI</name>
<dbReference type="RefSeq" id="WP_207981941.1">
    <property type="nucleotide sequence ID" value="NZ_JAGDEL010000030.1"/>
</dbReference>
<proteinExistence type="predicted"/>
<organism evidence="3 4">
    <name type="scientific">Metabacillus bambusae</name>
    <dbReference type="NCBI Taxonomy" id="2795218"/>
    <lineage>
        <taxon>Bacteria</taxon>
        <taxon>Bacillati</taxon>
        <taxon>Bacillota</taxon>
        <taxon>Bacilli</taxon>
        <taxon>Bacillales</taxon>
        <taxon>Bacillaceae</taxon>
        <taxon>Metabacillus</taxon>
    </lineage>
</organism>
<dbReference type="Proteomes" id="UP000663981">
    <property type="component" value="Unassembled WGS sequence"/>
</dbReference>
<accession>A0ABS3NAN8</accession>